<dbReference type="AlphaFoldDB" id="A0AAD3SZF1"/>
<dbReference type="FunFam" id="3.40.395.10:FF:000005">
    <property type="entry name" value="Ubiquitin-like-specific protease ESD4"/>
    <property type="match status" value="1"/>
</dbReference>
<dbReference type="GO" id="GO:0005634">
    <property type="term" value="C:nucleus"/>
    <property type="evidence" value="ECO:0007669"/>
    <property type="project" value="TreeGrafter"/>
</dbReference>
<dbReference type="GO" id="GO:0016926">
    <property type="term" value="P:protein desumoylation"/>
    <property type="evidence" value="ECO:0007669"/>
    <property type="project" value="UniProtKB-ARBA"/>
</dbReference>
<dbReference type="EMBL" id="BSYO01000021">
    <property type="protein sequence ID" value="GMH20049.1"/>
    <property type="molecule type" value="Genomic_DNA"/>
</dbReference>
<evidence type="ECO:0000256" key="1">
    <source>
        <dbReference type="ARBA" id="ARBA00005234"/>
    </source>
</evidence>
<dbReference type="GO" id="GO:0006508">
    <property type="term" value="P:proteolysis"/>
    <property type="evidence" value="ECO:0007669"/>
    <property type="project" value="UniProtKB-KW"/>
</dbReference>
<sequence>MGAITSSRKRADECFSVLSSSLSLNSTDRSDQIDFRMSKNPRISCMSRSPERVTSSGSAIERVYRYPEPKQQLRRSLHAPCRVQKFGFLSTSGRELKSKTSGVSEKEEGDGMGNILVKKYEEAKKWALGTLNYVKEVVDVDSETNEIVISEDSSIEEVEFIEDGNEGGSVISDHRLQKTNGLVIDLEPSDGKIVVDRIIPASSSAVSNLTKVETDEKMLYSLSLNRGQPADDVPVYKKLLESPGIKNHRLKELQFQINFEENKLVSILSLRPVKKSESLLHDPFVHLTEEEEEDVTRAFSDPNRRKILVTHENSNIQVTVQAFQCLRSGAWLNDEVINLYLELLKERERREPKIFLKCHFFNTFFYKKLTGGRSGYDYKSVRRWTTQKKLGYGLIECDKIFVPIHHEVHWCLAVINKKDEKFQYLDSLKGRDTRVLKVLANYYIDEVKDKNAQDIDVSSWEHEYVEDLPVQENGSDCGMFMIKYADFYSRGLGLQFSQENMPYFRLRTAKEILRLRAD</sequence>
<accession>A0AAD3SZF1</accession>
<comment type="similarity">
    <text evidence="1">Belongs to the peptidase C48 family.</text>
</comment>
<dbReference type="SUPFAM" id="SSF54001">
    <property type="entry name" value="Cysteine proteinases"/>
    <property type="match status" value="1"/>
</dbReference>
<keyword evidence="8" id="KW-1185">Reference proteome</keyword>
<keyword evidence="4" id="KW-0378">Hydrolase</keyword>
<reference evidence="7" key="1">
    <citation type="submission" date="2023-05" db="EMBL/GenBank/DDBJ databases">
        <title>Nepenthes gracilis genome sequencing.</title>
        <authorList>
            <person name="Fukushima K."/>
        </authorList>
    </citation>
    <scope>NUCLEOTIDE SEQUENCE</scope>
    <source>
        <strain evidence="7">SING2019-196</strain>
    </source>
</reference>
<name>A0AAD3SZF1_NEPGR</name>
<evidence type="ECO:0000259" key="6">
    <source>
        <dbReference type="PROSITE" id="PS50600"/>
    </source>
</evidence>
<evidence type="ECO:0000256" key="3">
    <source>
        <dbReference type="ARBA" id="ARBA00022786"/>
    </source>
</evidence>
<gene>
    <name evidence="7" type="ORF">Nepgr_021890</name>
</gene>
<dbReference type="GO" id="GO:0016929">
    <property type="term" value="F:deSUMOylase activity"/>
    <property type="evidence" value="ECO:0007669"/>
    <property type="project" value="TreeGrafter"/>
</dbReference>
<evidence type="ECO:0000256" key="5">
    <source>
        <dbReference type="ARBA" id="ARBA00022807"/>
    </source>
</evidence>
<dbReference type="InterPro" id="IPR038765">
    <property type="entry name" value="Papain-like_cys_pep_sf"/>
</dbReference>
<dbReference type="PANTHER" id="PTHR12606:SF1">
    <property type="entry name" value="UBIQUITIN-LIKE-SPECIFIC PROTEASE 1A"/>
    <property type="match status" value="1"/>
</dbReference>
<dbReference type="Pfam" id="PF02902">
    <property type="entry name" value="Peptidase_C48"/>
    <property type="match status" value="1"/>
</dbReference>
<evidence type="ECO:0000313" key="7">
    <source>
        <dbReference type="EMBL" id="GMH20049.1"/>
    </source>
</evidence>
<evidence type="ECO:0000313" key="8">
    <source>
        <dbReference type="Proteomes" id="UP001279734"/>
    </source>
</evidence>
<evidence type="ECO:0000256" key="2">
    <source>
        <dbReference type="ARBA" id="ARBA00022670"/>
    </source>
</evidence>
<evidence type="ECO:0000256" key="4">
    <source>
        <dbReference type="ARBA" id="ARBA00022801"/>
    </source>
</evidence>
<proteinExistence type="inferred from homology"/>
<dbReference type="PANTHER" id="PTHR12606">
    <property type="entry name" value="SENTRIN/SUMO-SPECIFIC PROTEASE"/>
    <property type="match status" value="1"/>
</dbReference>
<protein>
    <recommendedName>
        <fullName evidence="6">Ubiquitin-like protease family profile domain-containing protein</fullName>
    </recommendedName>
</protein>
<keyword evidence="3" id="KW-0833">Ubl conjugation pathway</keyword>
<dbReference type="Proteomes" id="UP001279734">
    <property type="component" value="Unassembled WGS sequence"/>
</dbReference>
<dbReference type="InterPro" id="IPR003653">
    <property type="entry name" value="Peptidase_C48_C"/>
</dbReference>
<organism evidence="7 8">
    <name type="scientific">Nepenthes gracilis</name>
    <name type="common">Slender pitcher plant</name>
    <dbReference type="NCBI Taxonomy" id="150966"/>
    <lineage>
        <taxon>Eukaryota</taxon>
        <taxon>Viridiplantae</taxon>
        <taxon>Streptophyta</taxon>
        <taxon>Embryophyta</taxon>
        <taxon>Tracheophyta</taxon>
        <taxon>Spermatophyta</taxon>
        <taxon>Magnoliopsida</taxon>
        <taxon>eudicotyledons</taxon>
        <taxon>Gunneridae</taxon>
        <taxon>Pentapetalae</taxon>
        <taxon>Caryophyllales</taxon>
        <taxon>Nepenthaceae</taxon>
        <taxon>Nepenthes</taxon>
    </lineage>
</organism>
<comment type="caution">
    <text evidence="7">The sequence shown here is derived from an EMBL/GenBank/DDBJ whole genome shotgun (WGS) entry which is preliminary data.</text>
</comment>
<dbReference type="Gene3D" id="3.40.395.10">
    <property type="entry name" value="Adenoviral Proteinase, Chain A"/>
    <property type="match status" value="1"/>
</dbReference>
<keyword evidence="2" id="KW-0645">Protease</keyword>
<keyword evidence="5" id="KW-0788">Thiol protease</keyword>
<dbReference type="PROSITE" id="PS50600">
    <property type="entry name" value="ULP_PROTEASE"/>
    <property type="match status" value="1"/>
</dbReference>
<feature type="domain" description="Ubiquitin-like protease family profile" evidence="6">
    <location>
        <begin position="316"/>
        <end position="488"/>
    </location>
</feature>